<feature type="transmembrane region" description="Helical" evidence="1">
    <location>
        <begin position="68"/>
        <end position="90"/>
    </location>
</feature>
<organism evidence="2">
    <name type="scientific">bioreactor metagenome</name>
    <dbReference type="NCBI Taxonomy" id="1076179"/>
    <lineage>
        <taxon>unclassified sequences</taxon>
        <taxon>metagenomes</taxon>
        <taxon>ecological metagenomes</taxon>
    </lineage>
</organism>
<keyword evidence="1" id="KW-1133">Transmembrane helix</keyword>
<reference evidence="2" key="1">
    <citation type="submission" date="2019-08" db="EMBL/GenBank/DDBJ databases">
        <authorList>
            <person name="Kucharzyk K."/>
            <person name="Murdoch R.W."/>
            <person name="Higgins S."/>
            <person name="Loffler F."/>
        </authorList>
    </citation>
    <scope>NUCLEOTIDE SEQUENCE</scope>
</reference>
<comment type="caution">
    <text evidence="2">The sequence shown here is derived from an EMBL/GenBank/DDBJ whole genome shotgun (WGS) entry which is preliminary data.</text>
</comment>
<evidence type="ECO:0000313" key="2">
    <source>
        <dbReference type="EMBL" id="MPM37457.1"/>
    </source>
</evidence>
<keyword evidence="1" id="KW-0812">Transmembrane</keyword>
<sequence length="271" mass="30926">MIKKLKRYFEMMLVYSKYNIQSSLEYPAYLIGWVFSNALQFAFGVITLNVITSNFQPLGGWTFNQVVFMYGLGIISHGLSVVLFVQMWYMDYSVTEGEFDRLLTRPLSTFFQYSFSNINFIGFTDMIPGIIIFIYGCISIGFSCSFINIIRLILVIVGATLLRGGIYTIIGSLSFWVKRTNKLIDVSLQIFDYSNKYPISIYPVILQSVLTFLIPVGFICFYPASEFLNIETTFHIPGSLCLWTLFIGIMTYIISIVIYHCGIKSYESSGS</sequence>
<dbReference type="InterPro" id="IPR010390">
    <property type="entry name" value="ABC-2_transporter-like"/>
</dbReference>
<gene>
    <name evidence="2" type="ORF">SDC9_84074</name>
</gene>
<feature type="transmembrane region" description="Helical" evidence="1">
    <location>
        <begin position="234"/>
        <end position="259"/>
    </location>
</feature>
<dbReference type="AlphaFoldDB" id="A0A644Z9W3"/>
<dbReference type="PANTHER" id="PTHR36833">
    <property type="entry name" value="SLR0610 PROTEIN-RELATED"/>
    <property type="match status" value="1"/>
</dbReference>
<feature type="transmembrane region" description="Helical" evidence="1">
    <location>
        <begin position="154"/>
        <end position="177"/>
    </location>
</feature>
<keyword evidence="1" id="KW-0472">Membrane</keyword>
<feature type="transmembrane region" description="Helical" evidence="1">
    <location>
        <begin position="26"/>
        <end position="48"/>
    </location>
</feature>
<dbReference type="PANTHER" id="PTHR36833:SF1">
    <property type="entry name" value="INTEGRAL MEMBRANE TRANSPORT PROTEIN"/>
    <property type="match status" value="1"/>
</dbReference>
<feature type="transmembrane region" description="Helical" evidence="1">
    <location>
        <begin position="127"/>
        <end position="147"/>
    </location>
</feature>
<feature type="transmembrane region" description="Helical" evidence="1">
    <location>
        <begin position="197"/>
        <end position="222"/>
    </location>
</feature>
<dbReference type="Pfam" id="PF06182">
    <property type="entry name" value="ABC2_membrane_6"/>
    <property type="match status" value="1"/>
</dbReference>
<evidence type="ECO:0000256" key="1">
    <source>
        <dbReference type="SAM" id="Phobius"/>
    </source>
</evidence>
<dbReference type="EMBL" id="VSSQ01007952">
    <property type="protein sequence ID" value="MPM37457.1"/>
    <property type="molecule type" value="Genomic_DNA"/>
</dbReference>
<protein>
    <recommendedName>
        <fullName evidence="3">ABC-2 type transporter domain-containing protein</fullName>
    </recommendedName>
</protein>
<evidence type="ECO:0008006" key="3">
    <source>
        <dbReference type="Google" id="ProtNLM"/>
    </source>
</evidence>
<proteinExistence type="predicted"/>
<accession>A0A644Z9W3</accession>
<name>A0A644Z9W3_9ZZZZ</name>